<dbReference type="PANTHER" id="PTHR47918:SF1">
    <property type="entry name" value="DNA-BINDING PROTEIN FIS"/>
    <property type="match status" value="1"/>
</dbReference>
<protein>
    <recommendedName>
        <fullName evidence="3">Putative Fis-like DNA-binding protein</fullName>
    </recommendedName>
</protein>
<dbReference type="PANTHER" id="PTHR47918">
    <property type="entry name" value="DNA-BINDING PROTEIN FIS"/>
    <property type="match status" value="1"/>
</dbReference>
<comment type="similarity">
    <text evidence="1">Belongs to the transcriptional regulatory Fis family.</text>
</comment>
<gene>
    <name evidence="5" type="ORF">HELGO_WM10602</name>
</gene>
<dbReference type="EMBL" id="CACVAY010000010">
    <property type="protein sequence ID" value="CAA6801863.1"/>
    <property type="molecule type" value="Genomic_DNA"/>
</dbReference>
<dbReference type="SUPFAM" id="SSF46689">
    <property type="entry name" value="Homeodomain-like"/>
    <property type="match status" value="1"/>
</dbReference>
<name>A0A6S6S2I6_9GAMM</name>
<dbReference type="InterPro" id="IPR002197">
    <property type="entry name" value="HTH_Fis"/>
</dbReference>
<evidence type="ECO:0000256" key="3">
    <source>
        <dbReference type="ARBA" id="ARBA00029540"/>
    </source>
</evidence>
<dbReference type="InterPro" id="IPR050207">
    <property type="entry name" value="Trans_regulatory_Fis"/>
</dbReference>
<organism evidence="5">
    <name type="scientific">uncultured Thiotrichaceae bacterium</name>
    <dbReference type="NCBI Taxonomy" id="298394"/>
    <lineage>
        <taxon>Bacteria</taxon>
        <taxon>Pseudomonadati</taxon>
        <taxon>Pseudomonadota</taxon>
        <taxon>Gammaproteobacteria</taxon>
        <taxon>Thiotrichales</taxon>
        <taxon>Thiotrichaceae</taxon>
        <taxon>environmental samples</taxon>
    </lineage>
</organism>
<feature type="domain" description="DNA binding HTH" evidence="4">
    <location>
        <begin position="45"/>
        <end position="82"/>
    </location>
</feature>
<dbReference type="AlphaFoldDB" id="A0A6S6S2I6"/>
<keyword evidence="2 5" id="KW-0238">DNA-binding</keyword>
<evidence type="ECO:0000259" key="4">
    <source>
        <dbReference type="Pfam" id="PF02954"/>
    </source>
</evidence>
<accession>A0A6S6S2I6</accession>
<dbReference type="GO" id="GO:0006355">
    <property type="term" value="P:regulation of DNA-templated transcription"/>
    <property type="evidence" value="ECO:0007669"/>
    <property type="project" value="InterPro"/>
</dbReference>
<evidence type="ECO:0000256" key="1">
    <source>
        <dbReference type="ARBA" id="ARBA00008559"/>
    </source>
</evidence>
<dbReference type="PIRSF" id="PIRSF002097">
    <property type="entry name" value="DNA-binding_Fis"/>
    <property type="match status" value="1"/>
</dbReference>
<dbReference type="PRINTS" id="PR01590">
    <property type="entry name" value="HTHFIS"/>
</dbReference>
<sequence length="87" mass="10199">MSQVLPKRIADESALQELVHQLTIDYLEHFHINKQPENVYRKIVDEIENTLFSTTMKFTFGNQSKAAEYLGINRATLRTKLKHHNLM</sequence>
<dbReference type="InterPro" id="IPR009057">
    <property type="entry name" value="Homeodomain-like_sf"/>
</dbReference>
<reference evidence="5" key="1">
    <citation type="submission" date="2020-01" db="EMBL/GenBank/DDBJ databases">
        <authorList>
            <person name="Meier V. D."/>
            <person name="Meier V D."/>
        </authorList>
    </citation>
    <scope>NUCLEOTIDE SEQUENCE</scope>
    <source>
        <strain evidence="5">HLG_WM_MAG_07</strain>
    </source>
</reference>
<proteinExistence type="inferred from homology"/>
<dbReference type="InterPro" id="IPR005412">
    <property type="entry name" value="Fis_DNA-bd"/>
</dbReference>
<dbReference type="GO" id="GO:0043565">
    <property type="term" value="F:sequence-specific DNA binding"/>
    <property type="evidence" value="ECO:0007669"/>
    <property type="project" value="InterPro"/>
</dbReference>
<evidence type="ECO:0000256" key="2">
    <source>
        <dbReference type="ARBA" id="ARBA00023125"/>
    </source>
</evidence>
<evidence type="ECO:0000313" key="5">
    <source>
        <dbReference type="EMBL" id="CAA6801863.1"/>
    </source>
</evidence>
<dbReference type="Pfam" id="PF02954">
    <property type="entry name" value="HTH_8"/>
    <property type="match status" value="1"/>
</dbReference>
<dbReference type="Gene3D" id="1.10.10.60">
    <property type="entry name" value="Homeodomain-like"/>
    <property type="match status" value="1"/>
</dbReference>